<accession>A0A6A1VFR7</accession>
<proteinExistence type="predicted"/>
<feature type="transmembrane region" description="Helical" evidence="1">
    <location>
        <begin position="12"/>
        <end position="34"/>
    </location>
</feature>
<keyword evidence="1" id="KW-0472">Membrane</keyword>
<dbReference type="PROSITE" id="PS51257">
    <property type="entry name" value="PROKAR_LIPOPROTEIN"/>
    <property type="match status" value="1"/>
</dbReference>
<keyword evidence="3" id="KW-1185">Reference proteome</keyword>
<sequence length="108" mass="11772">MTRKQNGLENTSLILLVVGLISCAVVFTFFSAVLRPSSPSVIHEVLELVEEGGDGPEGERGGCCRGIENLELSTPYLINDKKCISSTPFVAVVREIFDQMLGFYLFAS</sequence>
<protein>
    <submittedName>
        <fullName evidence="2">Uncharacterized protein</fullName>
    </submittedName>
</protein>
<comment type="caution">
    <text evidence="2">The sequence shown here is derived from an EMBL/GenBank/DDBJ whole genome shotgun (WGS) entry which is preliminary data.</text>
</comment>
<reference evidence="2 3" key="1">
    <citation type="journal article" date="2019" name="Plant Biotechnol. J.">
        <title>The red bayberry genome and genetic basis of sex determination.</title>
        <authorList>
            <person name="Jia H.M."/>
            <person name="Jia H.J."/>
            <person name="Cai Q.L."/>
            <person name="Wang Y."/>
            <person name="Zhao H.B."/>
            <person name="Yang W.F."/>
            <person name="Wang G.Y."/>
            <person name="Li Y.H."/>
            <person name="Zhan D.L."/>
            <person name="Shen Y.T."/>
            <person name="Niu Q.F."/>
            <person name="Chang L."/>
            <person name="Qiu J."/>
            <person name="Zhao L."/>
            <person name="Xie H.B."/>
            <person name="Fu W.Y."/>
            <person name="Jin J."/>
            <person name="Li X.W."/>
            <person name="Jiao Y."/>
            <person name="Zhou C.C."/>
            <person name="Tu T."/>
            <person name="Chai C.Y."/>
            <person name="Gao J.L."/>
            <person name="Fan L.J."/>
            <person name="van de Weg E."/>
            <person name="Wang J.Y."/>
            <person name="Gao Z.S."/>
        </authorList>
    </citation>
    <scope>NUCLEOTIDE SEQUENCE [LARGE SCALE GENOMIC DNA]</scope>
    <source>
        <tissue evidence="2">Leaves</tissue>
    </source>
</reference>
<dbReference type="AlphaFoldDB" id="A0A6A1VFR7"/>
<evidence type="ECO:0000256" key="1">
    <source>
        <dbReference type="SAM" id="Phobius"/>
    </source>
</evidence>
<evidence type="ECO:0000313" key="3">
    <source>
        <dbReference type="Proteomes" id="UP000516437"/>
    </source>
</evidence>
<evidence type="ECO:0000313" key="2">
    <source>
        <dbReference type="EMBL" id="KAB1211571.1"/>
    </source>
</evidence>
<keyword evidence="1" id="KW-0812">Transmembrane</keyword>
<organism evidence="2 3">
    <name type="scientific">Morella rubra</name>
    <name type="common">Chinese bayberry</name>
    <dbReference type="NCBI Taxonomy" id="262757"/>
    <lineage>
        <taxon>Eukaryota</taxon>
        <taxon>Viridiplantae</taxon>
        <taxon>Streptophyta</taxon>
        <taxon>Embryophyta</taxon>
        <taxon>Tracheophyta</taxon>
        <taxon>Spermatophyta</taxon>
        <taxon>Magnoliopsida</taxon>
        <taxon>eudicotyledons</taxon>
        <taxon>Gunneridae</taxon>
        <taxon>Pentapetalae</taxon>
        <taxon>rosids</taxon>
        <taxon>fabids</taxon>
        <taxon>Fagales</taxon>
        <taxon>Myricaceae</taxon>
        <taxon>Morella</taxon>
    </lineage>
</organism>
<gene>
    <name evidence="2" type="ORF">CJ030_MR6G013313</name>
</gene>
<keyword evidence="1" id="KW-1133">Transmembrane helix</keyword>
<dbReference type="Proteomes" id="UP000516437">
    <property type="component" value="Chromosome 6"/>
</dbReference>
<dbReference type="EMBL" id="RXIC02000024">
    <property type="protein sequence ID" value="KAB1211571.1"/>
    <property type="molecule type" value="Genomic_DNA"/>
</dbReference>
<name>A0A6A1VFR7_9ROSI</name>